<sequence length="279" mass="30760">MTLAPSPVLLVQRAPMVDSVVLRDEQRLNDASRLPGGGHYFKTVKSNRTDDFAFEQKPTRLEAARCWRSRWRESAGAARAEDHGAATARCGRFLRRRAARGREALRMTSSTQLGAHALTRRRGGCARGVESAGGCRRHGTRGESEEDIPPLVCKTTPDIVAKGRVAPAITGVRLRSSERLKRLLGIEHRRDIIETEAGAIAAIPLRRRLHIRAPTAVYRHPIARALQRRRDMITLISDFGISAMAADLGCAPEDELGPIQFRLPPHLPLSPPPVLLHGN</sequence>
<keyword evidence="3" id="KW-1185">Reference proteome</keyword>
<dbReference type="Proteomes" id="UP001221757">
    <property type="component" value="Unassembled WGS sequence"/>
</dbReference>
<proteinExistence type="predicted"/>
<dbReference type="EMBL" id="JARKIE010000528">
    <property type="protein sequence ID" value="KAJ7629870.1"/>
    <property type="molecule type" value="Genomic_DNA"/>
</dbReference>
<evidence type="ECO:0000256" key="1">
    <source>
        <dbReference type="SAM" id="MobiDB-lite"/>
    </source>
</evidence>
<name>A0AAD7BSP8_MYCRO</name>
<protein>
    <submittedName>
        <fullName evidence="2">Uncharacterized protein</fullName>
    </submittedName>
</protein>
<comment type="caution">
    <text evidence="2">The sequence shown here is derived from an EMBL/GenBank/DDBJ whole genome shotgun (WGS) entry which is preliminary data.</text>
</comment>
<evidence type="ECO:0000313" key="3">
    <source>
        <dbReference type="Proteomes" id="UP001221757"/>
    </source>
</evidence>
<evidence type="ECO:0000313" key="2">
    <source>
        <dbReference type="EMBL" id="KAJ7629870.1"/>
    </source>
</evidence>
<dbReference type="AlphaFoldDB" id="A0AAD7BSP8"/>
<reference evidence="2" key="1">
    <citation type="submission" date="2023-03" db="EMBL/GenBank/DDBJ databases">
        <title>Massive genome expansion in bonnet fungi (Mycena s.s.) driven by repeated elements and novel gene families across ecological guilds.</title>
        <authorList>
            <consortium name="Lawrence Berkeley National Laboratory"/>
            <person name="Harder C.B."/>
            <person name="Miyauchi S."/>
            <person name="Viragh M."/>
            <person name="Kuo A."/>
            <person name="Thoen E."/>
            <person name="Andreopoulos B."/>
            <person name="Lu D."/>
            <person name="Skrede I."/>
            <person name="Drula E."/>
            <person name="Henrissat B."/>
            <person name="Morin E."/>
            <person name="Kohler A."/>
            <person name="Barry K."/>
            <person name="LaButti K."/>
            <person name="Morin E."/>
            <person name="Salamov A."/>
            <person name="Lipzen A."/>
            <person name="Mereny Z."/>
            <person name="Hegedus B."/>
            <person name="Baldrian P."/>
            <person name="Stursova M."/>
            <person name="Weitz H."/>
            <person name="Taylor A."/>
            <person name="Grigoriev I.V."/>
            <person name="Nagy L.G."/>
            <person name="Martin F."/>
            <person name="Kauserud H."/>
        </authorList>
    </citation>
    <scope>NUCLEOTIDE SEQUENCE</scope>
    <source>
        <strain evidence="2">CBHHK067</strain>
    </source>
</reference>
<feature type="region of interest" description="Disordered" evidence="1">
    <location>
        <begin position="129"/>
        <end position="148"/>
    </location>
</feature>
<gene>
    <name evidence="2" type="ORF">B0H17DRAFT_1187798</name>
</gene>
<organism evidence="2 3">
    <name type="scientific">Mycena rosella</name>
    <name type="common">Pink bonnet</name>
    <name type="synonym">Agaricus rosellus</name>
    <dbReference type="NCBI Taxonomy" id="1033263"/>
    <lineage>
        <taxon>Eukaryota</taxon>
        <taxon>Fungi</taxon>
        <taxon>Dikarya</taxon>
        <taxon>Basidiomycota</taxon>
        <taxon>Agaricomycotina</taxon>
        <taxon>Agaricomycetes</taxon>
        <taxon>Agaricomycetidae</taxon>
        <taxon>Agaricales</taxon>
        <taxon>Marasmiineae</taxon>
        <taxon>Mycenaceae</taxon>
        <taxon>Mycena</taxon>
    </lineage>
</organism>
<accession>A0AAD7BSP8</accession>